<evidence type="ECO:0000256" key="2">
    <source>
        <dbReference type="ARBA" id="ARBA00023125"/>
    </source>
</evidence>
<dbReference type="EMBL" id="WNWQ01000536">
    <property type="protein sequence ID" value="KAE9966341.1"/>
    <property type="molecule type" value="Genomic_DNA"/>
</dbReference>
<dbReference type="InterPro" id="IPR017930">
    <property type="entry name" value="Myb_dom"/>
</dbReference>
<feature type="compositionally biased region" description="Basic and acidic residues" evidence="4">
    <location>
        <begin position="79"/>
        <end position="92"/>
    </location>
</feature>
<dbReference type="GO" id="GO:0000976">
    <property type="term" value="F:transcription cis-regulatory region binding"/>
    <property type="evidence" value="ECO:0007669"/>
    <property type="project" value="TreeGrafter"/>
</dbReference>
<comment type="caution">
    <text evidence="7">The sequence shown here is derived from an EMBL/GenBank/DDBJ whole genome shotgun (WGS) entry which is preliminary data.</text>
</comment>
<feature type="compositionally biased region" description="Polar residues" evidence="4">
    <location>
        <begin position="476"/>
        <end position="494"/>
    </location>
</feature>
<comment type="subcellular location">
    <subcellularLocation>
        <location evidence="1">Nucleus</location>
    </subcellularLocation>
</comment>
<evidence type="ECO:0008006" key="9">
    <source>
        <dbReference type="Google" id="ProtNLM"/>
    </source>
</evidence>
<evidence type="ECO:0000313" key="8">
    <source>
        <dbReference type="Proteomes" id="UP000433883"/>
    </source>
</evidence>
<feature type="domain" description="HTH myb-type" evidence="6">
    <location>
        <begin position="658"/>
        <end position="709"/>
    </location>
</feature>
<dbReference type="InterPro" id="IPR009057">
    <property type="entry name" value="Homeodomain-like_sf"/>
</dbReference>
<evidence type="ECO:0000256" key="1">
    <source>
        <dbReference type="ARBA" id="ARBA00004123"/>
    </source>
</evidence>
<evidence type="ECO:0000259" key="6">
    <source>
        <dbReference type="PROSITE" id="PS51294"/>
    </source>
</evidence>
<dbReference type="GO" id="GO:0005634">
    <property type="term" value="C:nucleus"/>
    <property type="evidence" value="ECO:0007669"/>
    <property type="project" value="UniProtKB-SubCell"/>
</dbReference>
<sequence length="990" mass="110388">PFLLPFFFINIFFVDDFNPRPRQTVTTSSPFNQKHLRHLRLSIAVLNAERCLLLAKAFAKKMDFNDGNNFLGGWSKKGASKENTEEPGRIDWSDEDSTSGFSTADFGTYQPFSQPAQQNFSPVHQNFSPVHQNFLESGQPAYQSFPQPSPNWQHTGVISQAPMPAIPIPMPTTPISNDSRLLTPVSSPWDRCNDAGDFSYSCSGFSTPLALGPIDSHLTTPPTWQACNNNTSFGDPASTFDFTYQSQPLTPDYPLTSPGYSVDTPSYPLDTPSYPLDSPSYSVNSPSYSVNSPSYPLDSPSYLVESPSYSANTPSYPLGSSPANSYFNLHSPSESDYLNSPLPLSFLDSLQFQLPFRLVQWNNMGQESSQMAPPTANTSALSAPFKGPSLVEQSHSPRGASGHFTAINKSPLLQSPVEATSSKREDQRKTKRKRLEEVTVAPKPSQHRPKVKATRSPPPSIQSPSPSPSLSESPIAETSLQATSREQTPQSDASENLARSPMSSQESVTEESEPETPTDGGVTPKRRKTSRTPPTTPSPPATPVVTSKRVPKSGGRPRASASGSPRSRASPPRPKSGRGPTQPINTGRYTEKELALLTEAVHAWRDDHGLTQFAMNDLVNSNARTNEFPGGLWDFICGALPDRERHSVQKAVKRKFNNRKRGAWTPADDEELCHLYKMYKNQWQRIGEENNRGAEASRDRWRNYCKNGKAQQSGEWTPAEEKRLAHLMRDAVQVLVDQRIRDIKVGKSVPEHFDPAELMDFGILSEKMGGTRSRLQCRNKFEKFKARDSQHLAIIIKPKEVLDGLDFEATSQEAGRKSKSKSRISSARLSEEAEALHNYKEKMLIGDKYNILISIQRALQRMPEDTDEDSIPWDEIIERDHDTTWSILDHKTVLRQMQILYPAPDDQTCLEFVSGVIDILEADYDDEELQKFYVDRPRSTRKQRTYTKKGSRARNSISAIKVGEEDDDYSPARSLPTPGSMDDDDEEDGV</sequence>
<evidence type="ECO:0000313" key="7">
    <source>
        <dbReference type="EMBL" id="KAE9966341.1"/>
    </source>
</evidence>
<dbReference type="Pfam" id="PF13921">
    <property type="entry name" value="Myb_DNA-bind_6"/>
    <property type="match status" value="1"/>
</dbReference>
<accession>A0A8H3YR04</accession>
<name>A0A8H3YR04_VENIN</name>
<feature type="domain" description="Myb-like" evidence="5">
    <location>
        <begin position="656"/>
        <end position="705"/>
    </location>
</feature>
<dbReference type="SMART" id="SM00717">
    <property type="entry name" value="SANT"/>
    <property type="match status" value="3"/>
</dbReference>
<feature type="region of interest" description="Disordered" evidence="4">
    <location>
        <begin position="943"/>
        <end position="990"/>
    </location>
</feature>
<dbReference type="InterPro" id="IPR001005">
    <property type="entry name" value="SANT/Myb"/>
</dbReference>
<feature type="compositionally biased region" description="Low complexity" evidence="4">
    <location>
        <begin position="543"/>
        <end position="570"/>
    </location>
</feature>
<dbReference type="InterPro" id="IPR051651">
    <property type="entry name" value="DMTF1_DNA-bind_reg"/>
</dbReference>
<feature type="non-terminal residue" evidence="7">
    <location>
        <position position="1"/>
    </location>
</feature>
<gene>
    <name evidence="7" type="ORF">BLS_007057</name>
</gene>
<keyword evidence="3" id="KW-0539">Nucleus</keyword>
<evidence type="ECO:0000256" key="3">
    <source>
        <dbReference type="ARBA" id="ARBA00023242"/>
    </source>
</evidence>
<feature type="region of interest" description="Disordered" evidence="4">
    <location>
        <begin position="367"/>
        <end position="587"/>
    </location>
</feature>
<feature type="compositionally biased region" description="Pro residues" evidence="4">
    <location>
        <begin position="456"/>
        <end position="467"/>
    </location>
</feature>
<protein>
    <recommendedName>
        <fullName evidence="9">Myb-like domain-containing protein</fullName>
    </recommendedName>
</protein>
<dbReference type="SUPFAM" id="SSF46689">
    <property type="entry name" value="Homeodomain-like"/>
    <property type="match status" value="1"/>
</dbReference>
<feature type="region of interest" description="Disordered" evidence="4">
    <location>
        <begin position="73"/>
        <end position="125"/>
    </location>
</feature>
<dbReference type="PANTHER" id="PTHR46380">
    <property type="entry name" value="CYCLIN-D-BINDING MYB-LIKE TRANSCRIPTION FACTOR 1"/>
    <property type="match status" value="1"/>
</dbReference>
<dbReference type="PANTHER" id="PTHR46380:SF2">
    <property type="entry name" value="CYCLIN-D-BINDING MYB-LIKE TRANSCRIPTION FACTOR 1"/>
    <property type="match status" value="1"/>
</dbReference>
<keyword evidence="2" id="KW-0238">DNA-binding</keyword>
<evidence type="ECO:0000256" key="4">
    <source>
        <dbReference type="SAM" id="MobiDB-lite"/>
    </source>
</evidence>
<reference evidence="7 8" key="1">
    <citation type="submission" date="2019-11" db="EMBL/GenBank/DDBJ databases">
        <title>Venturia inaequalis Genome Resource.</title>
        <authorList>
            <person name="Lichtner F.J."/>
        </authorList>
    </citation>
    <scope>NUCLEOTIDE SEQUENCE [LARGE SCALE GENOMIC DNA]</scope>
    <source>
        <strain evidence="7">Bline_iso_100314</strain>
    </source>
</reference>
<dbReference type="Gene3D" id="1.10.10.60">
    <property type="entry name" value="Homeodomain-like"/>
    <property type="match status" value="1"/>
</dbReference>
<dbReference type="PROSITE" id="PS50090">
    <property type="entry name" value="MYB_LIKE"/>
    <property type="match status" value="1"/>
</dbReference>
<feature type="compositionally biased region" description="Polar residues" evidence="4">
    <location>
        <begin position="367"/>
        <end position="381"/>
    </location>
</feature>
<feature type="region of interest" description="Disordered" evidence="4">
    <location>
        <begin position="253"/>
        <end position="280"/>
    </location>
</feature>
<dbReference type="AlphaFoldDB" id="A0A8H3YR04"/>
<evidence type="ECO:0000259" key="5">
    <source>
        <dbReference type="PROSITE" id="PS50090"/>
    </source>
</evidence>
<feature type="compositionally biased region" description="Basic residues" evidence="4">
    <location>
        <begin position="943"/>
        <end position="952"/>
    </location>
</feature>
<feature type="compositionally biased region" description="Polar residues" evidence="4">
    <location>
        <begin position="407"/>
        <end position="420"/>
    </location>
</feature>
<dbReference type="GO" id="GO:0003700">
    <property type="term" value="F:DNA-binding transcription factor activity"/>
    <property type="evidence" value="ECO:0007669"/>
    <property type="project" value="TreeGrafter"/>
</dbReference>
<organism evidence="7 8">
    <name type="scientific">Venturia inaequalis</name>
    <name type="common">Apple scab fungus</name>
    <dbReference type="NCBI Taxonomy" id="5025"/>
    <lineage>
        <taxon>Eukaryota</taxon>
        <taxon>Fungi</taxon>
        <taxon>Dikarya</taxon>
        <taxon>Ascomycota</taxon>
        <taxon>Pezizomycotina</taxon>
        <taxon>Dothideomycetes</taxon>
        <taxon>Pleosporomycetidae</taxon>
        <taxon>Venturiales</taxon>
        <taxon>Venturiaceae</taxon>
        <taxon>Venturia</taxon>
    </lineage>
</organism>
<dbReference type="PROSITE" id="PS51294">
    <property type="entry name" value="HTH_MYB"/>
    <property type="match status" value="1"/>
</dbReference>
<proteinExistence type="predicted"/>
<feature type="compositionally biased region" description="Polar residues" evidence="4">
    <location>
        <begin position="110"/>
        <end position="125"/>
    </location>
</feature>
<feature type="compositionally biased region" description="Acidic residues" evidence="4">
    <location>
        <begin position="981"/>
        <end position="990"/>
    </location>
</feature>
<dbReference type="CDD" id="cd00167">
    <property type="entry name" value="SANT"/>
    <property type="match status" value="1"/>
</dbReference>
<dbReference type="Proteomes" id="UP000433883">
    <property type="component" value="Unassembled WGS sequence"/>
</dbReference>